<reference evidence="1" key="1">
    <citation type="journal article" date="2019" name="Sci. Rep.">
        <title>Draft genome of Tanacetum cinerariifolium, the natural source of mosquito coil.</title>
        <authorList>
            <person name="Yamashiro T."/>
            <person name="Shiraishi A."/>
            <person name="Satake H."/>
            <person name="Nakayama K."/>
        </authorList>
    </citation>
    <scope>NUCLEOTIDE SEQUENCE</scope>
</reference>
<name>A0A699H8C1_TANCI</name>
<dbReference type="AlphaFoldDB" id="A0A699H8C1"/>
<organism evidence="1">
    <name type="scientific">Tanacetum cinerariifolium</name>
    <name type="common">Dalmatian daisy</name>
    <name type="synonym">Chrysanthemum cinerariifolium</name>
    <dbReference type="NCBI Taxonomy" id="118510"/>
    <lineage>
        <taxon>Eukaryota</taxon>
        <taxon>Viridiplantae</taxon>
        <taxon>Streptophyta</taxon>
        <taxon>Embryophyta</taxon>
        <taxon>Tracheophyta</taxon>
        <taxon>Spermatophyta</taxon>
        <taxon>Magnoliopsida</taxon>
        <taxon>eudicotyledons</taxon>
        <taxon>Gunneridae</taxon>
        <taxon>Pentapetalae</taxon>
        <taxon>asterids</taxon>
        <taxon>campanulids</taxon>
        <taxon>Asterales</taxon>
        <taxon>Asteraceae</taxon>
        <taxon>Asteroideae</taxon>
        <taxon>Anthemideae</taxon>
        <taxon>Anthemidinae</taxon>
        <taxon>Tanacetum</taxon>
    </lineage>
</organism>
<evidence type="ECO:0000313" key="1">
    <source>
        <dbReference type="EMBL" id="GEX68071.1"/>
    </source>
</evidence>
<sequence length="84" mass="9243">MTTNELDNVMTDDGLESKVMRECCFVVERDAWLRGEYTLSSLDVLQGFSFFLQMGLTLILATLDGLDVGVLGDVIGEDDCDDDG</sequence>
<proteinExistence type="predicted"/>
<protein>
    <submittedName>
        <fullName evidence="1">Uncharacterized protein</fullName>
    </submittedName>
</protein>
<dbReference type="EMBL" id="BKCJ010123197">
    <property type="protein sequence ID" value="GEX68071.1"/>
    <property type="molecule type" value="Genomic_DNA"/>
</dbReference>
<accession>A0A699H8C1</accession>
<comment type="caution">
    <text evidence="1">The sequence shown here is derived from an EMBL/GenBank/DDBJ whole genome shotgun (WGS) entry which is preliminary data.</text>
</comment>
<gene>
    <name evidence="1" type="ORF">Tci_340046</name>
</gene>